<dbReference type="EMBL" id="AUZY01005498">
    <property type="protein sequence ID" value="EQD58808.1"/>
    <property type="molecule type" value="Genomic_DNA"/>
</dbReference>
<proteinExistence type="predicted"/>
<protein>
    <submittedName>
        <fullName evidence="3">Transposase IS4 family protein</fullName>
    </submittedName>
</protein>
<name>T1AQJ4_9ZZZZ</name>
<dbReference type="PANTHER" id="PTHR35604:SF2">
    <property type="entry name" value="TRANSPOSASE INSH FOR INSERTION SEQUENCE ELEMENT IS5A-RELATED"/>
    <property type="match status" value="1"/>
</dbReference>
<gene>
    <name evidence="3" type="ORF">B1B_08435</name>
</gene>
<feature type="region of interest" description="Disordered" evidence="1">
    <location>
        <begin position="169"/>
        <end position="247"/>
    </location>
</feature>
<accession>T1AQJ4</accession>
<feature type="compositionally biased region" description="Basic residues" evidence="1">
    <location>
        <begin position="183"/>
        <end position="197"/>
    </location>
</feature>
<feature type="non-terminal residue" evidence="3">
    <location>
        <position position="291"/>
    </location>
</feature>
<sequence>MDNIVNYGLHEAYQSLKGKDKLAMIDPLIDWESLRPIVKELYRNNTDKGGRPNADEIVMIKTMFLQSMYGYVDEAMERELHDRISFRNFLQYPEIMPDSRTIWLFRERLSNTGTDSTIWEAIWKQLESNGIKIKAGTVQDATFVESDPGKHGRKKPPIPVDLELHEAMEEKTAGIRDKEKASGKKKMSKDQKRKARIRAAEKKREEKIKAAEKKRQRREERRTAKTRRSKDGTFSKKGNRTHFGNKLHTVQGTDIPLIRDFVVTTASLHDSQVDLSIPGIPCYRDKGYSGA</sequence>
<dbReference type="PANTHER" id="PTHR35604">
    <property type="entry name" value="TRANSPOSASE INSH FOR INSERTION SEQUENCE ELEMENT IS5A-RELATED"/>
    <property type="match status" value="1"/>
</dbReference>
<comment type="caution">
    <text evidence="3">The sequence shown here is derived from an EMBL/GenBank/DDBJ whole genome shotgun (WGS) entry which is preliminary data.</text>
</comment>
<feature type="domain" description="Transposase InsH N-terminal" evidence="2">
    <location>
        <begin position="13"/>
        <end position="108"/>
    </location>
</feature>
<feature type="compositionally biased region" description="Basic and acidic residues" evidence="1">
    <location>
        <begin position="169"/>
        <end position="182"/>
    </location>
</feature>
<organism evidence="3">
    <name type="scientific">mine drainage metagenome</name>
    <dbReference type="NCBI Taxonomy" id="410659"/>
    <lineage>
        <taxon>unclassified sequences</taxon>
        <taxon>metagenomes</taxon>
        <taxon>ecological metagenomes</taxon>
    </lineage>
</organism>
<reference evidence="3" key="1">
    <citation type="submission" date="2013-08" db="EMBL/GenBank/DDBJ databases">
        <authorList>
            <person name="Mendez C."/>
            <person name="Richter M."/>
            <person name="Ferrer M."/>
            <person name="Sanchez J."/>
        </authorList>
    </citation>
    <scope>NUCLEOTIDE SEQUENCE</scope>
</reference>
<reference evidence="3" key="2">
    <citation type="journal article" date="2014" name="ISME J.">
        <title>Microbial stratification in low pH oxic and suboxic macroscopic growths along an acid mine drainage.</title>
        <authorList>
            <person name="Mendez-Garcia C."/>
            <person name="Mesa V."/>
            <person name="Sprenger R.R."/>
            <person name="Richter M."/>
            <person name="Diez M.S."/>
            <person name="Solano J."/>
            <person name="Bargiela R."/>
            <person name="Golyshina O.V."/>
            <person name="Manteca A."/>
            <person name="Ramos J.L."/>
            <person name="Gallego J.R."/>
            <person name="Llorente I."/>
            <person name="Martins Dos Santos V.A."/>
            <person name="Jensen O.N."/>
            <person name="Pelaez A.I."/>
            <person name="Sanchez J."/>
            <person name="Ferrer M."/>
        </authorList>
    </citation>
    <scope>NUCLEOTIDE SEQUENCE</scope>
</reference>
<evidence type="ECO:0000256" key="1">
    <source>
        <dbReference type="SAM" id="MobiDB-lite"/>
    </source>
</evidence>
<evidence type="ECO:0000259" key="2">
    <source>
        <dbReference type="Pfam" id="PF05598"/>
    </source>
</evidence>
<dbReference type="InterPro" id="IPR008490">
    <property type="entry name" value="Transposase_InsH_N"/>
</dbReference>
<dbReference type="Pfam" id="PF05598">
    <property type="entry name" value="DUF772"/>
    <property type="match status" value="1"/>
</dbReference>
<dbReference type="AlphaFoldDB" id="T1AQJ4"/>
<feature type="compositionally biased region" description="Basic and acidic residues" evidence="1">
    <location>
        <begin position="198"/>
        <end position="234"/>
    </location>
</feature>
<evidence type="ECO:0000313" key="3">
    <source>
        <dbReference type="EMBL" id="EQD58808.1"/>
    </source>
</evidence>